<dbReference type="AlphaFoldDB" id="A0A2T2WE30"/>
<gene>
    <name evidence="1" type="ORF">C7B45_14775</name>
</gene>
<proteinExistence type="predicted"/>
<comment type="caution">
    <text evidence="1">The sequence shown here is derived from an EMBL/GenBank/DDBJ whole genome shotgun (WGS) entry which is preliminary data.</text>
</comment>
<name>A0A2T2WE30_9FIRM</name>
<accession>A0A2T2WE30</accession>
<reference evidence="1 2" key="1">
    <citation type="journal article" date="2014" name="BMC Genomics">
        <title>Comparison of environmental and isolate Sulfobacillus genomes reveals diverse carbon, sulfur, nitrogen, and hydrogen metabolisms.</title>
        <authorList>
            <person name="Justice N.B."/>
            <person name="Norman A."/>
            <person name="Brown C.T."/>
            <person name="Singh A."/>
            <person name="Thomas B.C."/>
            <person name="Banfield J.F."/>
        </authorList>
    </citation>
    <scope>NUCLEOTIDE SEQUENCE [LARGE SCALE GENOMIC DNA]</scope>
    <source>
        <strain evidence="1">AMDSBA3</strain>
    </source>
</reference>
<evidence type="ECO:0000313" key="2">
    <source>
        <dbReference type="Proteomes" id="UP000241848"/>
    </source>
</evidence>
<organism evidence="1 2">
    <name type="scientific">Sulfobacillus acidophilus</name>
    <dbReference type="NCBI Taxonomy" id="53633"/>
    <lineage>
        <taxon>Bacteria</taxon>
        <taxon>Bacillati</taxon>
        <taxon>Bacillota</taxon>
        <taxon>Clostridia</taxon>
        <taxon>Eubacteriales</taxon>
        <taxon>Clostridiales Family XVII. Incertae Sedis</taxon>
        <taxon>Sulfobacillus</taxon>
    </lineage>
</organism>
<dbReference type="Proteomes" id="UP000241848">
    <property type="component" value="Unassembled WGS sequence"/>
</dbReference>
<evidence type="ECO:0000313" key="1">
    <source>
        <dbReference type="EMBL" id="PSR20479.1"/>
    </source>
</evidence>
<protein>
    <submittedName>
        <fullName evidence="1">Uncharacterized protein</fullName>
    </submittedName>
</protein>
<sequence>MLTNIQEPMTQPVGTAPLFRQRADDIHFVALINQMVRGDDRQTRLSPEERILVLVLDVLSGKTPWYRVWEQFAATDWEILVGAGQQSEDFTEEAILDALAMPITVFTEPP</sequence>
<dbReference type="EMBL" id="PXYV01000061">
    <property type="protein sequence ID" value="PSR20479.1"/>
    <property type="molecule type" value="Genomic_DNA"/>
</dbReference>